<protein>
    <submittedName>
        <fullName evidence="1">Uncharacterized protein</fullName>
    </submittedName>
</protein>
<accession>A0A0C2FJ35</accession>
<reference evidence="1 2" key="1">
    <citation type="submission" date="2013-12" db="EMBL/GenBank/DDBJ databases">
        <title>Draft genome of the parsitic nematode Ancylostoma duodenale.</title>
        <authorList>
            <person name="Mitreva M."/>
        </authorList>
    </citation>
    <scope>NUCLEOTIDE SEQUENCE [LARGE SCALE GENOMIC DNA]</scope>
    <source>
        <strain evidence="1 2">Zhejiang</strain>
    </source>
</reference>
<name>A0A0C2FJ35_9BILA</name>
<dbReference type="OrthoDB" id="686384at2759"/>
<evidence type="ECO:0000313" key="1">
    <source>
        <dbReference type="EMBL" id="KIH48625.1"/>
    </source>
</evidence>
<dbReference type="AlphaFoldDB" id="A0A0C2FJ35"/>
<dbReference type="SUPFAM" id="SSF52402">
    <property type="entry name" value="Adenine nucleotide alpha hydrolases-like"/>
    <property type="match status" value="1"/>
</dbReference>
<organism evidence="1 2">
    <name type="scientific">Ancylostoma duodenale</name>
    <dbReference type="NCBI Taxonomy" id="51022"/>
    <lineage>
        <taxon>Eukaryota</taxon>
        <taxon>Metazoa</taxon>
        <taxon>Ecdysozoa</taxon>
        <taxon>Nematoda</taxon>
        <taxon>Chromadorea</taxon>
        <taxon>Rhabditida</taxon>
        <taxon>Rhabditina</taxon>
        <taxon>Rhabditomorpha</taxon>
        <taxon>Strongyloidea</taxon>
        <taxon>Ancylostomatidae</taxon>
        <taxon>Ancylostomatinae</taxon>
        <taxon>Ancylostoma</taxon>
    </lineage>
</organism>
<dbReference type="Gene3D" id="3.90.1490.10">
    <property type="entry name" value="putative n-type atp pyrophosphatase, domain 2"/>
    <property type="match status" value="1"/>
</dbReference>
<feature type="non-terminal residue" evidence="1">
    <location>
        <position position="1"/>
    </location>
</feature>
<dbReference type="EMBL" id="KN758183">
    <property type="protein sequence ID" value="KIH48625.1"/>
    <property type="molecule type" value="Genomic_DNA"/>
</dbReference>
<sequence length="59" mass="6745">ELLREMISDGLDAILVKVAAIGLEKKHLGMTLSEKTHNVYTIHDFPTLFRHLRVFQALN</sequence>
<dbReference type="Proteomes" id="UP000054047">
    <property type="component" value="Unassembled WGS sequence"/>
</dbReference>
<keyword evidence="2" id="KW-1185">Reference proteome</keyword>
<evidence type="ECO:0000313" key="2">
    <source>
        <dbReference type="Proteomes" id="UP000054047"/>
    </source>
</evidence>
<gene>
    <name evidence="1" type="ORF">ANCDUO_21302</name>
</gene>
<proteinExistence type="predicted"/>